<comment type="caution">
    <text evidence="1">The sequence shown here is derived from an EMBL/GenBank/DDBJ whole genome shotgun (WGS) entry which is preliminary data.</text>
</comment>
<accession>A0ACC2N5B9</accession>
<organism evidence="1 2">
    <name type="scientific">Eretmocerus hayati</name>
    <dbReference type="NCBI Taxonomy" id="131215"/>
    <lineage>
        <taxon>Eukaryota</taxon>
        <taxon>Metazoa</taxon>
        <taxon>Ecdysozoa</taxon>
        <taxon>Arthropoda</taxon>
        <taxon>Hexapoda</taxon>
        <taxon>Insecta</taxon>
        <taxon>Pterygota</taxon>
        <taxon>Neoptera</taxon>
        <taxon>Endopterygota</taxon>
        <taxon>Hymenoptera</taxon>
        <taxon>Apocrita</taxon>
        <taxon>Proctotrupomorpha</taxon>
        <taxon>Chalcidoidea</taxon>
        <taxon>Aphelinidae</taxon>
        <taxon>Aphelininae</taxon>
        <taxon>Eretmocerus</taxon>
    </lineage>
</organism>
<dbReference type="EMBL" id="CM056744">
    <property type="protein sequence ID" value="KAJ8666380.1"/>
    <property type="molecule type" value="Genomic_DNA"/>
</dbReference>
<evidence type="ECO:0000313" key="1">
    <source>
        <dbReference type="EMBL" id="KAJ8666380.1"/>
    </source>
</evidence>
<evidence type="ECO:0000313" key="2">
    <source>
        <dbReference type="Proteomes" id="UP001239111"/>
    </source>
</evidence>
<protein>
    <submittedName>
        <fullName evidence="1">Uncharacterized protein</fullName>
    </submittedName>
</protein>
<keyword evidence="2" id="KW-1185">Reference proteome</keyword>
<sequence>MDPTENQSSDDLVRERKYLQPALVRWQVSEETPNDEHIHRIDKDLYQMEELDIESIDHEKSYDCLMAKSHDLEKEQNILTRKSQDISEALTSTYCSIDKTMTILQTIKSDYDNLYNRMKLQSESHKHEEEKLPCLESIRKWSEMKRELATVLHNTELKLEKLNGILKTNK</sequence>
<proteinExistence type="predicted"/>
<reference evidence="1" key="1">
    <citation type="submission" date="2023-04" db="EMBL/GenBank/DDBJ databases">
        <title>A chromosome-level genome assembly of the parasitoid wasp Eretmocerus hayati.</title>
        <authorList>
            <person name="Zhong Y."/>
            <person name="Liu S."/>
            <person name="Liu Y."/>
        </authorList>
    </citation>
    <scope>NUCLEOTIDE SEQUENCE</scope>
    <source>
        <strain evidence="1">ZJU_SS_LIU_2023</strain>
    </source>
</reference>
<name>A0ACC2N5B9_9HYME</name>
<dbReference type="Proteomes" id="UP001239111">
    <property type="component" value="Chromosome 4"/>
</dbReference>
<gene>
    <name evidence="1" type="ORF">QAD02_008042</name>
</gene>